<sequence>MTTLTPYTKYISFAIIALLGTVLSGCGTLPMAQPEGINLTRSSFGPLNPQHLPAGLSLCNANIGGGIDSVLTSALGSIIDPLRNTSGRPDANLSAEALTPYFSFVTTSAGPAVRVLQYNEGSIDFWFQGDAAREASKSESAAADYCHRRKQPKIARYIGFSYQCGQTSTLPVQVGSSRVQVVDEQIIVAYDCVSP</sequence>
<gene>
    <name evidence="1" type="ORF">SAMN02949497_3745</name>
</gene>
<reference evidence="1 2" key="1">
    <citation type="submission" date="2016-12" db="EMBL/GenBank/DDBJ databases">
        <authorList>
            <person name="Song W.-J."/>
            <person name="Kurnit D.M."/>
        </authorList>
    </citation>
    <scope>NUCLEOTIDE SEQUENCE [LARGE SCALE GENOMIC DNA]</scope>
    <source>
        <strain evidence="1 2">175</strain>
    </source>
</reference>
<accession>A0A1Y6D1R6</accession>
<dbReference type="RefSeq" id="WP_125469024.1">
    <property type="nucleotide sequence ID" value="NZ_FXAM01000001.1"/>
</dbReference>
<evidence type="ECO:0000313" key="2">
    <source>
        <dbReference type="Proteomes" id="UP000192923"/>
    </source>
</evidence>
<dbReference type="EMBL" id="FXAM01000001">
    <property type="protein sequence ID" value="SMF96350.1"/>
    <property type="molecule type" value="Genomic_DNA"/>
</dbReference>
<protein>
    <submittedName>
        <fullName evidence="1">Uncharacterized protein</fullName>
    </submittedName>
</protein>
<proteinExistence type="predicted"/>
<dbReference type="Proteomes" id="UP000192923">
    <property type="component" value="Unassembled WGS sequence"/>
</dbReference>
<name>A0A1Y6D1R6_9GAMM</name>
<organism evidence="1 2">
    <name type="scientific">Methylomagnum ishizawai</name>
    <dbReference type="NCBI Taxonomy" id="1760988"/>
    <lineage>
        <taxon>Bacteria</taxon>
        <taxon>Pseudomonadati</taxon>
        <taxon>Pseudomonadota</taxon>
        <taxon>Gammaproteobacteria</taxon>
        <taxon>Methylococcales</taxon>
        <taxon>Methylococcaceae</taxon>
        <taxon>Methylomagnum</taxon>
    </lineage>
</organism>
<dbReference type="AlphaFoldDB" id="A0A1Y6D1R6"/>
<keyword evidence="2" id="KW-1185">Reference proteome</keyword>
<evidence type="ECO:0000313" key="1">
    <source>
        <dbReference type="EMBL" id="SMF96350.1"/>
    </source>
</evidence>